<accession>A0A3M8B693</accession>
<feature type="transmembrane region" description="Helical" evidence="8">
    <location>
        <begin position="270"/>
        <end position="292"/>
    </location>
</feature>
<dbReference type="Pfam" id="PF03845">
    <property type="entry name" value="Spore_permease"/>
    <property type="match status" value="1"/>
</dbReference>
<reference evidence="9 10" key="1">
    <citation type="submission" date="2018-10" db="EMBL/GenBank/DDBJ databases">
        <title>Phylogenomics of Brevibacillus.</title>
        <authorList>
            <person name="Dunlap C."/>
        </authorList>
    </citation>
    <scope>NUCLEOTIDE SEQUENCE [LARGE SCALE GENOMIC DNA]</scope>
    <source>
        <strain evidence="9 10">DSM 100115</strain>
    </source>
</reference>
<evidence type="ECO:0000256" key="3">
    <source>
        <dbReference type="ARBA" id="ARBA00022448"/>
    </source>
</evidence>
<comment type="similarity">
    <text evidence="2">Belongs to the amino acid-polyamine-organocation (APC) superfamily. Spore germination protein (SGP) (TC 2.A.3.9) family.</text>
</comment>
<dbReference type="AlphaFoldDB" id="A0A3M8B693"/>
<feature type="transmembrane region" description="Helical" evidence="8">
    <location>
        <begin position="145"/>
        <end position="166"/>
    </location>
</feature>
<dbReference type="Proteomes" id="UP000268829">
    <property type="component" value="Unassembled WGS sequence"/>
</dbReference>
<evidence type="ECO:0000313" key="9">
    <source>
        <dbReference type="EMBL" id="RNB58949.1"/>
    </source>
</evidence>
<dbReference type="GO" id="GO:0016020">
    <property type="term" value="C:membrane"/>
    <property type="evidence" value="ECO:0007669"/>
    <property type="project" value="UniProtKB-SubCell"/>
</dbReference>
<dbReference type="RefSeq" id="WP_122903785.1">
    <property type="nucleotide sequence ID" value="NZ_RHHS01000015.1"/>
</dbReference>
<gene>
    <name evidence="9" type="ORF">EDM57_05585</name>
</gene>
<dbReference type="PANTHER" id="PTHR34975:SF2">
    <property type="entry name" value="SPORE GERMINATION PROTEIN A2"/>
    <property type="match status" value="1"/>
</dbReference>
<evidence type="ECO:0000256" key="4">
    <source>
        <dbReference type="ARBA" id="ARBA00022544"/>
    </source>
</evidence>
<feature type="transmembrane region" description="Helical" evidence="8">
    <location>
        <begin position="216"/>
        <end position="238"/>
    </location>
</feature>
<feature type="transmembrane region" description="Helical" evidence="8">
    <location>
        <begin position="186"/>
        <end position="204"/>
    </location>
</feature>
<evidence type="ECO:0000313" key="10">
    <source>
        <dbReference type="Proteomes" id="UP000268829"/>
    </source>
</evidence>
<keyword evidence="7 8" id="KW-0472">Membrane</keyword>
<feature type="transmembrane region" description="Helical" evidence="8">
    <location>
        <begin position="108"/>
        <end position="133"/>
    </location>
</feature>
<keyword evidence="10" id="KW-1185">Reference proteome</keyword>
<keyword evidence="4" id="KW-0309">Germination</keyword>
<feature type="transmembrane region" description="Helical" evidence="8">
    <location>
        <begin position="45"/>
        <end position="62"/>
    </location>
</feature>
<feature type="transmembrane region" description="Helical" evidence="8">
    <location>
        <begin position="332"/>
        <end position="355"/>
    </location>
</feature>
<evidence type="ECO:0000256" key="7">
    <source>
        <dbReference type="ARBA" id="ARBA00023136"/>
    </source>
</evidence>
<organism evidence="9 10">
    <name type="scientific">Brevibacillus gelatini</name>
    <dbReference type="NCBI Taxonomy" id="1655277"/>
    <lineage>
        <taxon>Bacteria</taxon>
        <taxon>Bacillati</taxon>
        <taxon>Bacillota</taxon>
        <taxon>Bacilli</taxon>
        <taxon>Bacillales</taxon>
        <taxon>Paenibacillaceae</taxon>
        <taxon>Brevibacillus</taxon>
    </lineage>
</organism>
<protein>
    <submittedName>
        <fullName evidence="9">Spore gernimation protein</fullName>
    </submittedName>
</protein>
<dbReference type="PANTHER" id="PTHR34975">
    <property type="entry name" value="SPORE GERMINATION PROTEIN A2"/>
    <property type="match status" value="1"/>
</dbReference>
<dbReference type="OrthoDB" id="2078716at2"/>
<proteinExistence type="inferred from homology"/>
<comment type="caution">
    <text evidence="9">The sequence shown here is derived from an EMBL/GenBank/DDBJ whole genome shotgun (WGS) entry which is preliminary data.</text>
</comment>
<keyword evidence="3" id="KW-0813">Transport</keyword>
<dbReference type="GO" id="GO:0009847">
    <property type="term" value="P:spore germination"/>
    <property type="evidence" value="ECO:0007669"/>
    <property type="project" value="InterPro"/>
</dbReference>
<evidence type="ECO:0000256" key="1">
    <source>
        <dbReference type="ARBA" id="ARBA00004141"/>
    </source>
</evidence>
<feature type="transmembrane region" description="Helical" evidence="8">
    <location>
        <begin position="83"/>
        <end position="102"/>
    </location>
</feature>
<name>A0A3M8B693_9BACL</name>
<dbReference type="NCBIfam" id="TIGR00912">
    <property type="entry name" value="2A0309"/>
    <property type="match status" value="1"/>
</dbReference>
<feature type="transmembrane region" description="Helical" evidence="8">
    <location>
        <begin position="304"/>
        <end position="326"/>
    </location>
</feature>
<evidence type="ECO:0000256" key="8">
    <source>
        <dbReference type="SAM" id="Phobius"/>
    </source>
</evidence>
<keyword evidence="6 8" id="KW-1133">Transmembrane helix</keyword>
<keyword evidence="5 8" id="KW-0812">Transmembrane</keyword>
<feature type="transmembrane region" description="Helical" evidence="8">
    <location>
        <begin position="12"/>
        <end position="33"/>
    </location>
</feature>
<dbReference type="InterPro" id="IPR004761">
    <property type="entry name" value="Spore_GerAB"/>
</dbReference>
<evidence type="ECO:0000256" key="6">
    <source>
        <dbReference type="ARBA" id="ARBA00022989"/>
    </source>
</evidence>
<evidence type="ECO:0000256" key="5">
    <source>
        <dbReference type="ARBA" id="ARBA00022692"/>
    </source>
</evidence>
<dbReference type="EMBL" id="RHHS01000015">
    <property type="protein sequence ID" value="RNB58949.1"/>
    <property type="molecule type" value="Genomic_DNA"/>
</dbReference>
<evidence type="ECO:0000256" key="2">
    <source>
        <dbReference type="ARBA" id="ARBA00007998"/>
    </source>
</evidence>
<comment type="subcellular location">
    <subcellularLocation>
        <location evidence="1">Membrane</location>
        <topology evidence="1">Multi-pass membrane protein</topology>
    </subcellularLocation>
</comment>
<sequence>MLETGKISALQIGMLIYPVVMSTAMLSGPSLMAQQAQNDLWLSPLWASLGGFFSVWIAIQLNKRFPGMSIIELAREITGKAPAAVLGFLYLYVLLQANAVIVREYADFIAYFLQETPLVLIMGALILVCSLAVKGGIEVMGRTAQVFFPAFILPLLMMIGLVFPALDPGNLLPILDKGLLPSVKGAYIPLGWFSEMFLISYLLPSLSDRKYAATSAFFAVVGAMLTMVIVNMVTLFLMGDALDNVLFPIMDTARYVNVADFFENMDSAVMAVWVIGVYVKVSMFYYATVLGTAQWLNLTSYQPLILPVGMLILLFCFWGVPSVYIVKEAAAVAIPALFVLFFCFIPAGLLLWAIVRGKRNRTEEAESG</sequence>
<dbReference type="Gene3D" id="1.20.1740.10">
    <property type="entry name" value="Amino acid/polyamine transporter I"/>
    <property type="match status" value="1"/>
</dbReference>